<comment type="caution">
    <text evidence="2">The sequence shown here is derived from an EMBL/GenBank/DDBJ whole genome shotgun (WGS) entry which is preliminary data.</text>
</comment>
<evidence type="ECO:0000256" key="1">
    <source>
        <dbReference type="SAM" id="MobiDB-lite"/>
    </source>
</evidence>
<proteinExistence type="predicted"/>
<keyword evidence="3" id="KW-1185">Reference proteome</keyword>
<dbReference type="EMBL" id="JAFBMS010000005">
    <property type="protein sequence ID" value="KAG9352213.1"/>
    <property type="molecule type" value="Genomic_DNA"/>
</dbReference>
<name>A0A8T2PFW0_9TELE</name>
<sequence>MLILSRFSLAVVTSERRWQSVSVPLRFQRQFDAPGGPSASTLKEPSQSRTATCSTVTRSTANDRVDRS</sequence>
<evidence type="ECO:0000313" key="2">
    <source>
        <dbReference type="EMBL" id="KAG9352213.1"/>
    </source>
</evidence>
<protein>
    <submittedName>
        <fullName evidence="2">Uncharacterized protein</fullName>
    </submittedName>
</protein>
<reference evidence="2" key="1">
    <citation type="thesis" date="2021" institute="BYU ScholarsArchive" country="Provo, UT, USA">
        <title>Applications of and Algorithms for Genome Assembly and Genomic Analyses with an Emphasis on Marine Teleosts.</title>
        <authorList>
            <person name="Pickett B.D."/>
        </authorList>
    </citation>
    <scope>NUCLEOTIDE SEQUENCE</scope>
    <source>
        <strain evidence="2">HI-2016</strain>
    </source>
</reference>
<organism evidence="2 3">
    <name type="scientific">Albula glossodonta</name>
    <name type="common">roundjaw bonefish</name>
    <dbReference type="NCBI Taxonomy" id="121402"/>
    <lineage>
        <taxon>Eukaryota</taxon>
        <taxon>Metazoa</taxon>
        <taxon>Chordata</taxon>
        <taxon>Craniata</taxon>
        <taxon>Vertebrata</taxon>
        <taxon>Euteleostomi</taxon>
        <taxon>Actinopterygii</taxon>
        <taxon>Neopterygii</taxon>
        <taxon>Teleostei</taxon>
        <taxon>Albuliformes</taxon>
        <taxon>Albulidae</taxon>
        <taxon>Albula</taxon>
    </lineage>
</organism>
<dbReference type="Proteomes" id="UP000824540">
    <property type="component" value="Unassembled WGS sequence"/>
</dbReference>
<feature type="compositionally biased region" description="Polar residues" evidence="1">
    <location>
        <begin position="38"/>
        <end position="60"/>
    </location>
</feature>
<gene>
    <name evidence="2" type="ORF">JZ751_020626</name>
</gene>
<accession>A0A8T2PFW0</accession>
<dbReference type="AlphaFoldDB" id="A0A8T2PFW0"/>
<evidence type="ECO:0000313" key="3">
    <source>
        <dbReference type="Proteomes" id="UP000824540"/>
    </source>
</evidence>
<feature type="region of interest" description="Disordered" evidence="1">
    <location>
        <begin position="30"/>
        <end position="68"/>
    </location>
</feature>